<organism evidence="1 2">
    <name type="scientific">Araneus ventricosus</name>
    <name type="common">Orbweaver spider</name>
    <name type="synonym">Epeira ventricosa</name>
    <dbReference type="NCBI Taxonomy" id="182803"/>
    <lineage>
        <taxon>Eukaryota</taxon>
        <taxon>Metazoa</taxon>
        <taxon>Ecdysozoa</taxon>
        <taxon>Arthropoda</taxon>
        <taxon>Chelicerata</taxon>
        <taxon>Arachnida</taxon>
        <taxon>Araneae</taxon>
        <taxon>Araneomorphae</taxon>
        <taxon>Entelegynae</taxon>
        <taxon>Araneoidea</taxon>
        <taxon>Araneidae</taxon>
        <taxon>Araneus</taxon>
    </lineage>
</organism>
<protein>
    <submittedName>
        <fullName evidence="1">Uncharacterized protein</fullName>
    </submittedName>
</protein>
<dbReference type="Proteomes" id="UP000499080">
    <property type="component" value="Unassembled WGS sequence"/>
</dbReference>
<accession>A0A4Y2REI6</accession>
<evidence type="ECO:0000313" key="2">
    <source>
        <dbReference type="Proteomes" id="UP000499080"/>
    </source>
</evidence>
<name>A0A4Y2REI6_ARAVE</name>
<evidence type="ECO:0000313" key="1">
    <source>
        <dbReference type="EMBL" id="GBN74167.1"/>
    </source>
</evidence>
<sequence length="110" mass="12645">MRSSTNMSDNVLVLLVRKLSHLIIMLAPNEIGLSRNILKIKVWRDWTANSISGLNQTEHLWDCLGRQVAVSSTPLKSIKEHIRPLFQLWTFLPILVSDNIIESTENRCHK</sequence>
<dbReference type="OrthoDB" id="4843387at2759"/>
<reference evidence="1 2" key="1">
    <citation type="journal article" date="2019" name="Sci. Rep.">
        <title>Orb-weaving spider Araneus ventricosus genome elucidates the spidroin gene catalogue.</title>
        <authorList>
            <person name="Kono N."/>
            <person name="Nakamura H."/>
            <person name="Ohtoshi R."/>
            <person name="Moran D.A.P."/>
            <person name="Shinohara A."/>
            <person name="Yoshida Y."/>
            <person name="Fujiwara M."/>
            <person name="Mori M."/>
            <person name="Tomita M."/>
            <person name="Arakawa K."/>
        </authorList>
    </citation>
    <scope>NUCLEOTIDE SEQUENCE [LARGE SCALE GENOMIC DNA]</scope>
</reference>
<dbReference type="EMBL" id="BGPR01016792">
    <property type="protein sequence ID" value="GBN74167.1"/>
    <property type="molecule type" value="Genomic_DNA"/>
</dbReference>
<keyword evidence="2" id="KW-1185">Reference proteome</keyword>
<proteinExistence type="predicted"/>
<dbReference type="AlphaFoldDB" id="A0A4Y2REI6"/>
<gene>
    <name evidence="1" type="ORF">AVEN_188412_1</name>
</gene>
<comment type="caution">
    <text evidence="1">The sequence shown here is derived from an EMBL/GenBank/DDBJ whole genome shotgun (WGS) entry which is preliminary data.</text>
</comment>